<evidence type="ECO:0000256" key="1">
    <source>
        <dbReference type="ARBA" id="ARBA00013201"/>
    </source>
</evidence>
<keyword evidence="3" id="KW-0442">Lipid degradation</keyword>
<name>A0A9W7ZXT0_9FUNG</name>
<reference evidence="5" key="1">
    <citation type="submission" date="2022-07" db="EMBL/GenBank/DDBJ databases">
        <title>Phylogenomic reconstructions and comparative analyses of Kickxellomycotina fungi.</title>
        <authorList>
            <person name="Reynolds N.K."/>
            <person name="Stajich J.E."/>
            <person name="Barry K."/>
            <person name="Grigoriev I.V."/>
            <person name="Crous P."/>
            <person name="Smith M.E."/>
        </authorList>
    </citation>
    <scope>NUCLEOTIDE SEQUENCE</scope>
    <source>
        <strain evidence="5">RSA 861</strain>
    </source>
</reference>
<protein>
    <recommendedName>
        <fullName evidence="1">1-alkyl-2-acetylglycerophosphocholine esterase</fullName>
        <ecNumber evidence="1">3.1.1.47</ecNumber>
    </recommendedName>
</protein>
<evidence type="ECO:0000313" key="5">
    <source>
        <dbReference type="EMBL" id="KAJ1914891.1"/>
    </source>
</evidence>
<evidence type="ECO:0000256" key="4">
    <source>
        <dbReference type="ARBA" id="ARBA00023098"/>
    </source>
</evidence>
<dbReference type="Gene3D" id="3.40.50.1820">
    <property type="entry name" value="alpha/beta hydrolase"/>
    <property type="match status" value="1"/>
</dbReference>
<dbReference type="EC" id="3.1.1.47" evidence="1"/>
<dbReference type="InterPro" id="IPR029058">
    <property type="entry name" value="AB_hydrolase_fold"/>
</dbReference>
<evidence type="ECO:0000256" key="3">
    <source>
        <dbReference type="ARBA" id="ARBA00022963"/>
    </source>
</evidence>
<sequence length="423" mass="47869">MVGRARDPVTKPSRFSRLPSLRCFPSVPKYTGPFPVGVHDIEWKKTDVASEVSALQPELFDTAYVTARIYYPAAPTGREARPNWMPQPISVYTEEKTAEANTASDQAATRFPVIYFVHGIATCRSTCALVCGELASRGFVVVTPECSDGSGATCYSPHMKVHYIPIPKDHDRHAYWHQRLLWRTIELEETIRMVERVVVGTDQDPGMPDGLSEYSNPHHVFTEEELKRDGGFRLRHLRGRLDLDQTILAGHSFGSAVVFQDLSSFTHPNVKAVVALDPWIYAMSRDERILDHPVLIINSEFFTQWDEHHNDMLQPYICSKQPGRGEDKANSLLITVLGARHVDQNDVPSLFQHLNGFVRLFGRRGASRSIHPHHSIRLNVSAFVTYVGPYLSAAVRQNLEEDPFILSDDDTTRPPEIRIDKRF</sequence>
<keyword evidence="2" id="KW-0378">Hydrolase</keyword>
<dbReference type="SUPFAM" id="SSF53474">
    <property type="entry name" value="alpha/beta-Hydrolases"/>
    <property type="match status" value="1"/>
</dbReference>
<keyword evidence="4" id="KW-0443">Lipid metabolism</keyword>
<dbReference type="AlphaFoldDB" id="A0A9W7ZXT0"/>
<comment type="caution">
    <text evidence="5">The sequence shown here is derived from an EMBL/GenBank/DDBJ whole genome shotgun (WGS) entry which is preliminary data.</text>
</comment>
<dbReference type="Proteomes" id="UP001150569">
    <property type="component" value="Unassembled WGS sequence"/>
</dbReference>
<dbReference type="GO" id="GO:0003847">
    <property type="term" value="F:1-alkyl-2-acetylglycerophosphocholine esterase activity"/>
    <property type="evidence" value="ECO:0007669"/>
    <property type="project" value="UniProtKB-EC"/>
</dbReference>
<proteinExistence type="predicted"/>
<dbReference type="PANTHER" id="PTHR10272:SF0">
    <property type="entry name" value="PLATELET-ACTIVATING FACTOR ACETYLHYDROLASE"/>
    <property type="match status" value="1"/>
</dbReference>
<gene>
    <name evidence="5" type="ORF">IWQ60_008638</name>
</gene>
<dbReference type="PANTHER" id="PTHR10272">
    <property type="entry name" value="PLATELET-ACTIVATING FACTOR ACETYLHYDROLASE"/>
    <property type="match status" value="1"/>
</dbReference>
<dbReference type="OrthoDB" id="2363873at2759"/>
<dbReference type="Pfam" id="PF03403">
    <property type="entry name" value="PAF-AH_p_II"/>
    <property type="match status" value="1"/>
</dbReference>
<dbReference type="EMBL" id="JANBPT010000660">
    <property type="protein sequence ID" value="KAJ1914891.1"/>
    <property type="molecule type" value="Genomic_DNA"/>
</dbReference>
<evidence type="ECO:0000313" key="6">
    <source>
        <dbReference type="Proteomes" id="UP001150569"/>
    </source>
</evidence>
<keyword evidence="6" id="KW-1185">Reference proteome</keyword>
<accession>A0A9W7ZXT0</accession>
<evidence type="ECO:0000256" key="2">
    <source>
        <dbReference type="ARBA" id="ARBA00022801"/>
    </source>
</evidence>
<organism evidence="5 6">
    <name type="scientific">Tieghemiomyces parasiticus</name>
    <dbReference type="NCBI Taxonomy" id="78921"/>
    <lineage>
        <taxon>Eukaryota</taxon>
        <taxon>Fungi</taxon>
        <taxon>Fungi incertae sedis</taxon>
        <taxon>Zoopagomycota</taxon>
        <taxon>Kickxellomycotina</taxon>
        <taxon>Dimargaritomycetes</taxon>
        <taxon>Dimargaritales</taxon>
        <taxon>Dimargaritaceae</taxon>
        <taxon>Tieghemiomyces</taxon>
    </lineage>
</organism>
<dbReference type="GO" id="GO:0016042">
    <property type="term" value="P:lipid catabolic process"/>
    <property type="evidence" value="ECO:0007669"/>
    <property type="project" value="UniProtKB-KW"/>
</dbReference>